<proteinExistence type="predicted"/>
<name>A0A6A6CJZ0_ZASCE</name>
<dbReference type="Proteomes" id="UP000799537">
    <property type="component" value="Unassembled WGS sequence"/>
</dbReference>
<reference evidence="1" key="1">
    <citation type="journal article" date="2020" name="Stud. Mycol.">
        <title>101 Dothideomycetes genomes: a test case for predicting lifestyles and emergence of pathogens.</title>
        <authorList>
            <person name="Haridas S."/>
            <person name="Albert R."/>
            <person name="Binder M."/>
            <person name="Bloem J."/>
            <person name="Labutti K."/>
            <person name="Salamov A."/>
            <person name="Andreopoulos B."/>
            <person name="Baker S."/>
            <person name="Barry K."/>
            <person name="Bills G."/>
            <person name="Bluhm B."/>
            <person name="Cannon C."/>
            <person name="Castanera R."/>
            <person name="Culley D."/>
            <person name="Daum C."/>
            <person name="Ezra D."/>
            <person name="Gonzalez J."/>
            <person name="Henrissat B."/>
            <person name="Kuo A."/>
            <person name="Liang C."/>
            <person name="Lipzen A."/>
            <person name="Lutzoni F."/>
            <person name="Magnuson J."/>
            <person name="Mondo S."/>
            <person name="Nolan M."/>
            <person name="Ohm R."/>
            <person name="Pangilinan J."/>
            <person name="Park H.-J."/>
            <person name="Ramirez L."/>
            <person name="Alfaro M."/>
            <person name="Sun H."/>
            <person name="Tritt A."/>
            <person name="Yoshinaga Y."/>
            <person name="Zwiers L.-H."/>
            <person name="Turgeon B."/>
            <person name="Goodwin S."/>
            <person name="Spatafora J."/>
            <person name="Crous P."/>
            <person name="Grigoriev I."/>
        </authorList>
    </citation>
    <scope>NUCLEOTIDE SEQUENCE</scope>
    <source>
        <strain evidence="1">ATCC 36951</strain>
    </source>
</reference>
<accession>A0A6A6CJZ0</accession>
<dbReference type="EMBL" id="ML993593">
    <property type="protein sequence ID" value="KAF2167351.1"/>
    <property type="molecule type" value="Genomic_DNA"/>
</dbReference>
<dbReference type="AlphaFoldDB" id="A0A6A6CJZ0"/>
<protein>
    <recommendedName>
        <fullName evidence="3">BTB domain-containing protein</fullName>
    </recommendedName>
</protein>
<evidence type="ECO:0008006" key="3">
    <source>
        <dbReference type="Google" id="ProtNLM"/>
    </source>
</evidence>
<organism evidence="1 2">
    <name type="scientific">Zasmidium cellare ATCC 36951</name>
    <dbReference type="NCBI Taxonomy" id="1080233"/>
    <lineage>
        <taxon>Eukaryota</taxon>
        <taxon>Fungi</taxon>
        <taxon>Dikarya</taxon>
        <taxon>Ascomycota</taxon>
        <taxon>Pezizomycotina</taxon>
        <taxon>Dothideomycetes</taxon>
        <taxon>Dothideomycetidae</taxon>
        <taxon>Mycosphaerellales</taxon>
        <taxon>Mycosphaerellaceae</taxon>
        <taxon>Zasmidium</taxon>
    </lineage>
</organism>
<gene>
    <name evidence="1" type="ORF">M409DRAFT_22161</name>
</gene>
<dbReference type="GeneID" id="54559482"/>
<keyword evidence="2" id="KW-1185">Reference proteome</keyword>
<dbReference type="RefSeq" id="XP_033668240.1">
    <property type="nucleotide sequence ID" value="XM_033806210.1"/>
</dbReference>
<dbReference type="OrthoDB" id="3649219at2759"/>
<sequence>MVNPKRTVRVYLQRPGLDAEKRLISSLPRDKLLEHSAEFAAFLESWPVDDESQREIVLPEGSPSALQHVFGIIKAHRGRQGLYINLKDLTIPQKLAVWNACQLLDIRPKDALKAVGNNLAWVISHAKTTPEIMRATYDCTIMFKDSKDKDQSKLWHSMIHQYVWDLIHGKFEEQEEEALIDTYSPYSELAAAIDAKYDELKAKYKVFHANREENHRRRANRRIRRTYERRDAARERVIEEVAAGVRPMSERLREAVLARERVPS</sequence>
<evidence type="ECO:0000313" key="1">
    <source>
        <dbReference type="EMBL" id="KAF2167351.1"/>
    </source>
</evidence>
<evidence type="ECO:0000313" key="2">
    <source>
        <dbReference type="Proteomes" id="UP000799537"/>
    </source>
</evidence>